<dbReference type="Pfam" id="PF25583">
    <property type="entry name" value="WCX"/>
    <property type="match status" value="1"/>
</dbReference>
<reference evidence="5" key="1">
    <citation type="journal article" date="2021" name="Int. J. Syst. Evol. Microbiol.">
        <title>Actinocatenispora comari sp. nov., an endophytic actinomycete isolated from aerial parts of Comarum salesowianum.</title>
        <authorList>
            <person name="Oyunbileg N."/>
            <person name="Iizaka Y."/>
            <person name="Hamada M."/>
            <person name="Davaapurev B.O."/>
            <person name="Fukumoto A."/>
            <person name="Tsetseg B."/>
            <person name="Kato F."/>
            <person name="Tamura T."/>
            <person name="Batkhuu J."/>
            <person name="Anzai Y."/>
        </authorList>
    </citation>
    <scope>NUCLEOTIDE SEQUENCE [LARGE SCALE GENOMIC DNA]</scope>
    <source>
        <strain evidence="5">NUM-2625</strain>
    </source>
</reference>
<proteinExistence type="predicted"/>
<dbReference type="InterPro" id="IPR036390">
    <property type="entry name" value="WH_DNA-bd_sf"/>
</dbReference>
<dbReference type="InterPro" id="IPR051534">
    <property type="entry name" value="CBASS_pafABC_assoc_protein"/>
</dbReference>
<evidence type="ECO:0000256" key="1">
    <source>
        <dbReference type="ARBA" id="ARBA00023015"/>
    </source>
</evidence>
<dbReference type="InterPro" id="IPR057727">
    <property type="entry name" value="WCX_dom"/>
</dbReference>
<dbReference type="AlphaFoldDB" id="A0A8J4AHG7"/>
<comment type="caution">
    <text evidence="4">The sequence shown here is derived from an EMBL/GenBank/DDBJ whole genome shotgun (WGS) entry which is preliminary data.</text>
</comment>
<dbReference type="InterPro" id="IPR028349">
    <property type="entry name" value="PafC-like"/>
</dbReference>
<evidence type="ECO:0000313" key="5">
    <source>
        <dbReference type="Proteomes" id="UP000614996"/>
    </source>
</evidence>
<dbReference type="InterPro" id="IPR001034">
    <property type="entry name" value="DeoR_HTH"/>
</dbReference>
<dbReference type="PROSITE" id="PS52050">
    <property type="entry name" value="WYL"/>
    <property type="match status" value="1"/>
</dbReference>
<keyword evidence="2" id="KW-0804">Transcription</keyword>
<evidence type="ECO:0000313" key="4">
    <source>
        <dbReference type="EMBL" id="GIL31631.1"/>
    </source>
</evidence>
<keyword evidence="1" id="KW-0805">Transcription regulation</keyword>
<sequence length="331" mass="36327">MDLGTFSGVRASRLVSLLLLLQNRGRLTAAELATELEVSTRTVYRDVESLLAAGIPIYGEAGHDGGYALVDGYRTRLTGLTAGEAEALFLAGLPGPAAELGLGSLLTAAELKLEAALPADLRRQARRLRDRFHLDAPGWYQRAEDAPHLPAVAAAVWQRQAIQVRYRRWQAPTQVERRLEPYGIVLKAGRWYAVAAADGAGPRTYRIGQILDLRPLDEHFTPPDDFDLAGYWRQHTHQLQERLWRDRAEIRISPAGVERLREIAVPAVLDAVAAATVDGPAGWRRAVIPIESLTHAEGELLRLGAQVEVLAPVELRDRIAATARDLAAVYA</sequence>
<dbReference type="InterPro" id="IPR013196">
    <property type="entry name" value="HTH_11"/>
</dbReference>
<keyword evidence="5" id="KW-1185">Reference proteome</keyword>
<dbReference type="EMBL" id="BOPO01000149">
    <property type="protein sequence ID" value="GIL31631.1"/>
    <property type="molecule type" value="Genomic_DNA"/>
</dbReference>
<name>A0A8J4AHG7_9ACTN</name>
<protein>
    <submittedName>
        <fullName evidence="4">Transcriptional regulator</fullName>
    </submittedName>
</protein>
<dbReference type="Gene3D" id="1.10.10.10">
    <property type="entry name" value="Winged helix-like DNA-binding domain superfamily/Winged helix DNA-binding domain"/>
    <property type="match status" value="1"/>
</dbReference>
<dbReference type="Pfam" id="PF13280">
    <property type="entry name" value="WYL"/>
    <property type="match status" value="1"/>
</dbReference>
<gene>
    <name evidence="4" type="ORF">NUM_68850</name>
</gene>
<dbReference type="PANTHER" id="PTHR34580">
    <property type="match status" value="1"/>
</dbReference>
<accession>A0A8J4AHG7</accession>
<dbReference type="Pfam" id="PF08279">
    <property type="entry name" value="HTH_11"/>
    <property type="match status" value="1"/>
</dbReference>
<dbReference type="SUPFAM" id="SSF46785">
    <property type="entry name" value="Winged helix' DNA-binding domain"/>
    <property type="match status" value="1"/>
</dbReference>
<feature type="domain" description="HTH deoR-type" evidence="3">
    <location>
        <begin position="10"/>
        <end position="65"/>
    </location>
</feature>
<dbReference type="PANTHER" id="PTHR34580:SF1">
    <property type="entry name" value="PROTEIN PAFC"/>
    <property type="match status" value="1"/>
</dbReference>
<organism evidence="4 5">
    <name type="scientific">Actinocatenispora comari</name>
    <dbReference type="NCBI Taxonomy" id="2807577"/>
    <lineage>
        <taxon>Bacteria</taxon>
        <taxon>Bacillati</taxon>
        <taxon>Actinomycetota</taxon>
        <taxon>Actinomycetes</taxon>
        <taxon>Micromonosporales</taxon>
        <taxon>Micromonosporaceae</taxon>
        <taxon>Actinocatenispora</taxon>
    </lineage>
</organism>
<dbReference type="GO" id="GO:0003700">
    <property type="term" value="F:DNA-binding transcription factor activity"/>
    <property type="evidence" value="ECO:0007669"/>
    <property type="project" value="InterPro"/>
</dbReference>
<dbReference type="InterPro" id="IPR026881">
    <property type="entry name" value="WYL_dom"/>
</dbReference>
<dbReference type="PIRSF" id="PIRSF016838">
    <property type="entry name" value="PafC"/>
    <property type="match status" value="1"/>
</dbReference>
<evidence type="ECO:0000256" key="2">
    <source>
        <dbReference type="ARBA" id="ARBA00023163"/>
    </source>
</evidence>
<dbReference type="Proteomes" id="UP000614996">
    <property type="component" value="Unassembled WGS sequence"/>
</dbReference>
<evidence type="ECO:0000259" key="3">
    <source>
        <dbReference type="PROSITE" id="PS51000"/>
    </source>
</evidence>
<dbReference type="InterPro" id="IPR036388">
    <property type="entry name" value="WH-like_DNA-bd_sf"/>
</dbReference>
<dbReference type="PROSITE" id="PS51000">
    <property type="entry name" value="HTH_DEOR_2"/>
    <property type="match status" value="1"/>
</dbReference>